<accession>A0AAE7B8J6</accession>
<dbReference type="PIRSF" id="PIRSF015244">
    <property type="entry name" value="UCP015244"/>
    <property type="match status" value="1"/>
</dbReference>
<keyword evidence="5" id="KW-1185">Reference proteome</keyword>
<protein>
    <submittedName>
        <fullName evidence="4">Zinc aminopeptidase, M28 family</fullName>
    </submittedName>
</protein>
<dbReference type="KEGG" id="avp:AVENP_0197"/>
<dbReference type="Proteomes" id="UP000503482">
    <property type="component" value="Chromosome"/>
</dbReference>
<keyword evidence="4" id="KW-0378">Hydrolase</keyword>
<dbReference type="InterPro" id="IPR036388">
    <property type="entry name" value="WH-like_DNA-bd_sf"/>
</dbReference>
<dbReference type="Gene3D" id="1.10.10.10">
    <property type="entry name" value="Winged helix-like DNA-binding domain superfamily/Winged helix DNA-binding domain"/>
    <property type="match status" value="1"/>
</dbReference>
<dbReference type="Gene3D" id="3.50.30.90">
    <property type="match status" value="1"/>
</dbReference>
<dbReference type="GO" id="GO:0004177">
    <property type="term" value="F:aminopeptidase activity"/>
    <property type="evidence" value="ECO:0007669"/>
    <property type="project" value="UniProtKB-KW"/>
</dbReference>
<keyword evidence="4" id="KW-0645">Protease</keyword>
<feature type="domain" description="DUF2172" evidence="1">
    <location>
        <begin position="60"/>
        <end position="151"/>
    </location>
</feature>
<dbReference type="InterPro" id="IPR032610">
    <property type="entry name" value="DUF2172"/>
</dbReference>
<reference evidence="4 5" key="1">
    <citation type="submission" date="2020-05" db="EMBL/GenBank/DDBJ databases">
        <title>Complete genome sequencing of Campylobacter and Arcobacter type strains.</title>
        <authorList>
            <person name="Miller W.G."/>
            <person name="Yee E."/>
        </authorList>
    </citation>
    <scope>NUCLEOTIDE SEQUENCE [LARGE SCALE GENOMIC DNA]</scope>
    <source>
        <strain evidence="4 5">LMG 26156</strain>
    </source>
</reference>
<proteinExistence type="predicted"/>
<evidence type="ECO:0000313" key="4">
    <source>
        <dbReference type="EMBL" id="QKF65777.1"/>
    </source>
</evidence>
<feature type="domain" description="DUF4910" evidence="3">
    <location>
        <begin position="9"/>
        <end position="347"/>
    </location>
</feature>
<dbReference type="SUPFAM" id="SSF53187">
    <property type="entry name" value="Zn-dependent exopeptidases"/>
    <property type="match status" value="1"/>
</dbReference>
<dbReference type="EMBL" id="CP053840">
    <property type="protein sequence ID" value="QKF65777.1"/>
    <property type="molecule type" value="Genomic_DNA"/>
</dbReference>
<dbReference type="Pfam" id="PF16254">
    <property type="entry name" value="DUF4910"/>
    <property type="match status" value="1"/>
</dbReference>
<evidence type="ECO:0000259" key="2">
    <source>
        <dbReference type="Pfam" id="PF16221"/>
    </source>
</evidence>
<name>A0AAE7B8J6_9BACT</name>
<evidence type="ECO:0000259" key="1">
    <source>
        <dbReference type="Pfam" id="PF09940"/>
    </source>
</evidence>
<evidence type="ECO:0000259" key="3">
    <source>
        <dbReference type="Pfam" id="PF16254"/>
    </source>
</evidence>
<feature type="domain" description="UCP01524 winged helix-turn-helix" evidence="2">
    <location>
        <begin position="350"/>
        <end position="422"/>
    </location>
</feature>
<sequence length="424" mass="48660">MKNIGQEMYNWAVDLFPINRSLSGNGVRETLHYIKNIIPELNILEVPSGTKCFDWTIPKEWNCDDGYIIDPDGNKICDFKINNLHIVGYSTPIDKDIEFEELIEHLYYIEEEPSAIPYITSYYTERWGFCLTFNEFKKLKRGRYKVRINSELKNGNLTYGEIKLKGKSEKEIFLSTYVCHPSMANNELSGPVVTTALVNFIKLIANRKYSYRIVFIPETIGSIMYISKNLDAMKKYIIAGFNITTIGDNKSYSYIPTRYGNTLADKVSKHILQNTDYIEYSFLDRGSDERQYCSPGVDLPIATICRTKYHEYPEYHTSLDDLSFISPEGLYGGYDKIKKAIELIECNQYYKINVLCEPQLGKRGLYPTISTKASNDVVKKMMDFLAYADGNNDLIDIANIIGVQAEELFGIIEEMKKANLIDVA</sequence>
<dbReference type="InterPro" id="IPR012353">
    <property type="entry name" value="UCP015244"/>
</dbReference>
<dbReference type="InterPro" id="IPR032622">
    <property type="entry name" value="UCP01524_HTH"/>
</dbReference>
<evidence type="ECO:0000313" key="5">
    <source>
        <dbReference type="Proteomes" id="UP000503482"/>
    </source>
</evidence>
<dbReference type="Gene3D" id="3.40.630.10">
    <property type="entry name" value="Zn peptidases"/>
    <property type="match status" value="1"/>
</dbReference>
<dbReference type="RefSeq" id="WP_204514121.1">
    <property type="nucleotide sequence ID" value="NZ_CP053840.1"/>
</dbReference>
<dbReference type="Pfam" id="PF09940">
    <property type="entry name" value="DUF2172"/>
    <property type="match status" value="1"/>
</dbReference>
<dbReference type="InterPro" id="IPR032589">
    <property type="entry name" value="DUF4910"/>
</dbReference>
<gene>
    <name evidence="4" type="ORF">AVENP_0197</name>
</gene>
<keyword evidence="4" id="KW-0031">Aminopeptidase</keyword>
<dbReference type="Pfam" id="PF16221">
    <property type="entry name" value="HTH_47"/>
    <property type="match status" value="1"/>
</dbReference>
<dbReference type="AlphaFoldDB" id="A0AAE7B8J6"/>
<organism evidence="4 5">
    <name type="scientific">Arcobacter venerupis</name>
    <dbReference type="NCBI Taxonomy" id="1054033"/>
    <lineage>
        <taxon>Bacteria</taxon>
        <taxon>Pseudomonadati</taxon>
        <taxon>Campylobacterota</taxon>
        <taxon>Epsilonproteobacteria</taxon>
        <taxon>Campylobacterales</taxon>
        <taxon>Arcobacteraceae</taxon>
        <taxon>Arcobacter</taxon>
    </lineage>
</organism>